<dbReference type="Pfam" id="PF01397">
    <property type="entry name" value="Terpene_synth"/>
    <property type="match status" value="1"/>
</dbReference>
<keyword evidence="3" id="KW-0456">Lyase</keyword>
<dbReference type="SFLD" id="SFLDG01019">
    <property type="entry name" value="Terpene_Cyclase_Like_1_C_Termi"/>
    <property type="match status" value="1"/>
</dbReference>
<evidence type="ECO:0000259" key="5">
    <source>
        <dbReference type="Pfam" id="PF03936"/>
    </source>
</evidence>
<proteinExistence type="predicted"/>
<keyword evidence="2" id="KW-0479">Metal-binding</keyword>
<sequence length="555" mass="65053">MTTTLDNNAYNLQRQSANFDPSVWGNFFITYACDDMKERANVWHEEAKVLKVKIQKMLIGDILIEHVEQKVSIIDAIERLGIAHHFETQIQEKLHQIFKLVNDDKNYYENHQLTTLALLFRLLRQHGYYVSTDIFNKFKDNKDEFKEDLLEDREGMLCLYEATHLKLQGEIILEKAFDFTKSALESRVPQLKPSLGAHVSHTLRWPIQKCLPRLGAKEYITFYEDVEFHNEVLLKFAKLDFNLLQMQHLKELSIISKWWKDIDVQKKLPYARDRITECYFWIVGVYYEPQYALARTFAAKVIALTSVLDDTYDAFGTYDELVLLTNAFERWDISAMDELPEYMKVIYEAMLETYNEMEEELVKQGRSYAISYAKDAMKRQVKAYLDEAKWLVTKKVPSIEEYMTVATASTGYPLMAVVSLVGMQQVVTKDPFLWLKSEPDVLQSVYRLCRVMDDVVSHQLERQREHIPSAVECYMKQHKVTANEACEKLNKEVENAWNNINQMFIDPKSTSKDVLMRILNLTRVMELLYSGQDFYTHPLKMKPLVASLLLHPFQI</sequence>
<organism evidence="6 7">
    <name type="scientific">Saponaria officinalis</name>
    <name type="common">Common soapwort</name>
    <name type="synonym">Lychnis saponaria</name>
    <dbReference type="NCBI Taxonomy" id="3572"/>
    <lineage>
        <taxon>Eukaryota</taxon>
        <taxon>Viridiplantae</taxon>
        <taxon>Streptophyta</taxon>
        <taxon>Embryophyta</taxon>
        <taxon>Tracheophyta</taxon>
        <taxon>Spermatophyta</taxon>
        <taxon>Magnoliopsida</taxon>
        <taxon>eudicotyledons</taxon>
        <taxon>Gunneridae</taxon>
        <taxon>Pentapetalae</taxon>
        <taxon>Caryophyllales</taxon>
        <taxon>Caryophyllaceae</taxon>
        <taxon>Caryophylleae</taxon>
        <taxon>Saponaria</taxon>
    </lineage>
</organism>
<dbReference type="SUPFAM" id="SSF48239">
    <property type="entry name" value="Terpenoid cyclases/Protein prenyltransferases"/>
    <property type="match status" value="1"/>
</dbReference>
<accession>A0AAW1HEF8</accession>
<gene>
    <name evidence="6" type="ORF">RND81_12G229900</name>
</gene>
<dbReference type="Pfam" id="PF03936">
    <property type="entry name" value="Terpene_synth_C"/>
    <property type="match status" value="1"/>
</dbReference>
<dbReference type="EMBL" id="JBDFQZ010000012">
    <property type="protein sequence ID" value="KAK9674399.1"/>
    <property type="molecule type" value="Genomic_DNA"/>
</dbReference>
<dbReference type="GO" id="GO:0016102">
    <property type="term" value="P:diterpenoid biosynthetic process"/>
    <property type="evidence" value="ECO:0007669"/>
    <property type="project" value="InterPro"/>
</dbReference>
<evidence type="ECO:0000256" key="1">
    <source>
        <dbReference type="ARBA" id="ARBA00001946"/>
    </source>
</evidence>
<dbReference type="AlphaFoldDB" id="A0AAW1HEF8"/>
<dbReference type="InterPro" id="IPR044814">
    <property type="entry name" value="Terpene_cyclase_plant_C1"/>
</dbReference>
<dbReference type="CDD" id="cd00684">
    <property type="entry name" value="Terpene_cyclase_plant_C1"/>
    <property type="match status" value="1"/>
</dbReference>
<feature type="domain" description="Terpene synthase N-terminal" evidence="4">
    <location>
        <begin position="23"/>
        <end position="203"/>
    </location>
</feature>
<evidence type="ECO:0000313" key="7">
    <source>
        <dbReference type="Proteomes" id="UP001443914"/>
    </source>
</evidence>
<dbReference type="InterPro" id="IPR034741">
    <property type="entry name" value="Terpene_cyclase-like_1_C"/>
</dbReference>
<evidence type="ECO:0000313" key="6">
    <source>
        <dbReference type="EMBL" id="KAK9674399.1"/>
    </source>
</evidence>
<dbReference type="PANTHER" id="PTHR31225:SF221">
    <property type="entry name" value="(-)-GERMACRENE D SYNTHASE"/>
    <property type="match status" value="1"/>
</dbReference>
<protein>
    <submittedName>
        <fullName evidence="6">Uncharacterized protein</fullName>
    </submittedName>
</protein>
<dbReference type="InterPro" id="IPR005630">
    <property type="entry name" value="Terpene_synthase_metal-bd"/>
</dbReference>
<dbReference type="InterPro" id="IPR008949">
    <property type="entry name" value="Isoprenoid_synthase_dom_sf"/>
</dbReference>
<dbReference type="SUPFAM" id="SSF48576">
    <property type="entry name" value="Terpenoid synthases"/>
    <property type="match status" value="1"/>
</dbReference>
<dbReference type="GO" id="GO:0010333">
    <property type="term" value="F:terpene synthase activity"/>
    <property type="evidence" value="ECO:0007669"/>
    <property type="project" value="InterPro"/>
</dbReference>
<evidence type="ECO:0000256" key="3">
    <source>
        <dbReference type="ARBA" id="ARBA00023239"/>
    </source>
</evidence>
<dbReference type="InterPro" id="IPR036965">
    <property type="entry name" value="Terpene_synth_N_sf"/>
</dbReference>
<keyword evidence="7" id="KW-1185">Reference proteome</keyword>
<dbReference type="FunFam" id="1.10.600.10:FF:000007">
    <property type="entry name" value="Isoprene synthase, chloroplastic"/>
    <property type="match status" value="1"/>
</dbReference>
<dbReference type="Proteomes" id="UP001443914">
    <property type="component" value="Unassembled WGS sequence"/>
</dbReference>
<name>A0AAW1HEF8_SAPOF</name>
<evidence type="ECO:0000259" key="4">
    <source>
        <dbReference type="Pfam" id="PF01397"/>
    </source>
</evidence>
<evidence type="ECO:0000256" key="2">
    <source>
        <dbReference type="ARBA" id="ARBA00022723"/>
    </source>
</evidence>
<dbReference type="InterPro" id="IPR001906">
    <property type="entry name" value="Terpene_synth_N"/>
</dbReference>
<dbReference type="SFLD" id="SFLDS00005">
    <property type="entry name" value="Isoprenoid_Synthase_Type_I"/>
    <property type="match status" value="1"/>
</dbReference>
<dbReference type="GO" id="GO:0000287">
    <property type="term" value="F:magnesium ion binding"/>
    <property type="evidence" value="ECO:0007669"/>
    <property type="project" value="InterPro"/>
</dbReference>
<reference evidence="6" key="1">
    <citation type="submission" date="2024-03" db="EMBL/GenBank/DDBJ databases">
        <title>WGS assembly of Saponaria officinalis var. Norfolk2.</title>
        <authorList>
            <person name="Jenkins J."/>
            <person name="Shu S."/>
            <person name="Grimwood J."/>
            <person name="Barry K."/>
            <person name="Goodstein D."/>
            <person name="Schmutz J."/>
            <person name="Leebens-Mack J."/>
            <person name="Osbourn A."/>
        </authorList>
    </citation>
    <scope>NUCLEOTIDE SEQUENCE [LARGE SCALE GENOMIC DNA]</scope>
    <source>
        <strain evidence="6">JIC</strain>
    </source>
</reference>
<comment type="cofactor">
    <cofactor evidence="1">
        <name>Mg(2+)</name>
        <dbReference type="ChEBI" id="CHEBI:18420"/>
    </cofactor>
</comment>
<dbReference type="PANTHER" id="PTHR31225">
    <property type="entry name" value="OS04G0344100 PROTEIN-RELATED"/>
    <property type="match status" value="1"/>
</dbReference>
<feature type="domain" description="Terpene synthase metal-binding" evidence="5">
    <location>
        <begin position="260"/>
        <end position="498"/>
    </location>
</feature>
<dbReference type="FunFam" id="1.50.10.130:FF:000001">
    <property type="entry name" value="Isoprene synthase, chloroplastic"/>
    <property type="match status" value="1"/>
</dbReference>
<dbReference type="Gene3D" id="1.10.600.10">
    <property type="entry name" value="Farnesyl Diphosphate Synthase"/>
    <property type="match status" value="1"/>
</dbReference>
<dbReference type="InterPro" id="IPR050148">
    <property type="entry name" value="Terpene_synthase-like"/>
</dbReference>
<dbReference type="InterPro" id="IPR008930">
    <property type="entry name" value="Terpenoid_cyclase/PrenylTrfase"/>
</dbReference>
<dbReference type="Gene3D" id="1.50.10.130">
    <property type="entry name" value="Terpene synthase, N-terminal domain"/>
    <property type="match status" value="1"/>
</dbReference>
<comment type="caution">
    <text evidence="6">The sequence shown here is derived from an EMBL/GenBank/DDBJ whole genome shotgun (WGS) entry which is preliminary data.</text>
</comment>